<evidence type="ECO:0000313" key="8">
    <source>
        <dbReference type="Proteomes" id="UP000292136"/>
    </source>
</evidence>
<evidence type="ECO:0000256" key="2">
    <source>
        <dbReference type="ARBA" id="ARBA00023136"/>
    </source>
</evidence>
<feature type="chain" id="PRO_5045227285" evidence="5">
    <location>
        <begin position="26"/>
        <end position="214"/>
    </location>
</feature>
<keyword evidence="8" id="KW-1185">Reference proteome</keyword>
<dbReference type="PANTHER" id="PTHR30329:SF21">
    <property type="entry name" value="LIPOPROTEIN YIAD-RELATED"/>
    <property type="match status" value="1"/>
</dbReference>
<proteinExistence type="predicted"/>
<dbReference type="RefSeq" id="WP_130458149.1">
    <property type="nucleotide sequence ID" value="NZ_SHKM01000001.1"/>
</dbReference>
<dbReference type="Pfam" id="PF00691">
    <property type="entry name" value="OmpA"/>
    <property type="match status" value="1"/>
</dbReference>
<dbReference type="PROSITE" id="PS51257">
    <property type="entry name" value="PROKAR_LIPOPROTEIN"/>
    <property type="match status" value="1"/>
</dbReference>
<organism evidence="7 8">
    <name type="scientific">Azospira oryzae</name>
    <dbReference type="NCBI Taxonomy" id="146939"/>
    <lineage>
        <taxon>Bacteria</taxon>
        <taxon>Pseudomonadati</taxon>
        <taxon>Pseudomonadota</taxon>
        <taxon>Betaproteobacteria</taxon>
        <taxon>Rhodocyclales</taxon>
        <taxon>Rhodocyclaceae</taxon>
        <taxon>Azospira</taxon>
    </lineage>
</organism>
<dbReference type="PRINTS" id="PR01022">
    <property type="entry name" value="OUTRMMBRANEA"/>
</dbReference>
<comment type="caution">
    <text evidence="7">The sequence shown here is derived from an EMBL/GenBank/DDBJ whole genome shotgun (WGS) entry which is preliminary data.</text>
</comment>
<dbReference type="SUPFAM" id="SSF103088">
    <property type="entry name" value="OmpA-like"/>
    <property type="match status" value="1"/>
</dbReference>
<keyword evidence="2 4" id="KW-0472">Membrane</keyword>
<gene>
    <name evidence="7" type="ORF">EV678_0134</name>
</gene>
<sequence length="214" mass="22112">MKKQNLTTTIIAALGAVACAAPALAQTPTAAYLTDTRNVVAKSGFGLCWRTSAWTPAAALAECDPDLTKAAPAAAAPAAAAAAKKCDFTVTLQSDELFTFNKAALTGAAQKRLDSDVVAKLGSCASVSMIMITGHTDRLGSQAYNQKLSEKRADAVKAYLLKKGVPADTVDTMGAGKTQPAQGVKCDDSLPRQKLIACLAPSRRVVVEVKGSAK</sequence>
<keyword evidence="5" id="KW-0732">Signal</keyword>
<evidence type="ECO:0000256" key="5">
    <source>
        <dbReference type="SAM" id="SignalP"/>
    </source>
</evidence>
<dbReference type="PANTHER" id="PTHR30329">
    <property type="entry name" value="STATOR ELEMENT OF FLAGELLAR MOTOR COMPLEX"/>
    <property type="match status" value="1"/>
</dbReference>
<comment type="subcellular location">
    <subcellularLocation>
        <location evidence="1">Cell outer membrane</location>
    </subcellularLocation>
</comment>
<keyword evidence="3" id="KW-0998">Cell outer membrane</keyword>
<dbReference type="CDD" id="cd07185">
    <property type="entry name" value="OmpA_C-like"/>
    <property type="match status" value="1"/>
</dbReference>
<dbReference type="InterPro" id="IPR006665">
    <property type="entry name" value="OmpA-like"/>
</dbReference>
<dbReference type="Proteomes" id="UP000292136">
    <property type="component" value="Unassembled WGS sequence"/>
</dbReference>
<dbReference type="InterPro" id="IPR036737">
    <property type="entry name" value="OmpA-like_sf"/>
</dbReference>
<accession>A0ABY0IQH7</accession>
<evidence type="ECO:0000256" key="1">
    <source>
        <dbReference type="ARBA" id="ARBA00004442"/>
    </source>
</evidence>
<dbReference type="EMBL" id="SHKM01000001">
    <property type="protein sequence ID" value="RZT89352.1"/>
    <property type="molecule type" value="Genomic_DNA"/>
</dbReference>
<dbReference type="InterPro" id="IPR006664">
    <property type="entry name" value="OMP_bac"/>
</dbReference>
<evidence type="ECO:0000259" key="6">
    <source>
        <dbReference type="PROSITE" id="PS51123"/>
    </source>
</evidence>
<protein>
    <submittedName>
        <fullName evidence="7">OOP family OmpA-OmpF porin</fullName>
    </submittedName>
</protein>
<dbReference type="PRINTS" id="PR01021">
    <property type="entry name" value="OMPADOMAIN"/>
</dbReference>
<dbReference type="PROSITE" id="PS01068">
    <property type="entry name" value="OMPA_1"/>
    <property type="match status" value="1"/>
</dbReference>
<evidence type="ECO:0000256" key="4">
    <source>
        <dbReference type="PROSITE-ProRule" id="PRU00473"/>
    </source>
</evidence>
<evidence type="ECO:0000313" key="7">
    <source>
        <dbReference type="EMBL" id="RZT89352.1"/>
    </source>
</evidence>
<name>A0ABY0IQH7_9RHOO</name>
<feature type="signal peptide" evidence="5">
    <location>
        <begin position="1"/>
        <end position="25"/>
    </location>
</feature>
<dbReference type="PROSITE" id="PS51123">
    <property type="entry name" value="OMPA_2"/>
    <property type="match status" value="1"/>
</dbReference>
<evidence type="ECO:0000256" key="3">
    <source>
        <dbReference type="ARBA" id="ARBA00023237"/>
    </source>
</evidence>
<dbReference type="InterPro" id="IPR002368">
    <property type="entry name" value="OmpA"/>
</dbReference>
<dbReference type="InterPro" id="IPR006690">
    <property type="entry name" value="OMPA-like_CS"/>
</dbReference>
<dbReference type="InterPro" id="IPR050330">
    <property type="entry name" value="Bact_OuterMem_StrucFunc"/>
</dbReference>
<feature type="domain" description="OmpA-like" evidence="6">
    <location>
        <begin position="85"/>
        <end position="213"/>
    </location>
</feature>
<dbReference type="Gene3D" id="3.30.1330.60">
    <property type="entry name" value="OmpA-like domain"/>
    <property type="match status" value="1"/>
</dbReference>
<reference evidence="7 8" key="1">
    <citation type="submission" date="2019-02" db="EMBL/GenBank/DDBJ databases">
        <title>Genomic Encyclopedia of Type Strains, Phase IV (KMG-IV): sequencing the most valuable type-strain genomes for metagenomic binning, comparative biology and taxonomic classification.</title>
        <authorList>
            <person name="Goeker M."/>
        </authorList>
    </citation>
    <scope>NUCLEOTIDE SEQUENCE [LARGE SCALE GENOMIC DNA]</scope>
    <source>
        <strain evidence="7 8">DSM 21223</strain>
    </source>
</reference>